<name>X1IJQ1_9ZZZZ</name>
<dbReference type="GO" id="GO:0016810">
    <property type="term" value="F:hydrolase activity, acting on carbon-nitrogen (but not peptide) bonds"/>
    <property type="evidence" value="ECO:0007669"/>
    <property type="project" value="InterPro"/>
</dbReference>
<gene>
    <name evidence="2" type="ORF">S03H2_41372</name>
</gene>
<dbReference type="InterPro" id="IPR002509">
    <property type="entry name" value="NODB_dom"/>
</dbReference>
<protein>
    <recommendedName>
        <fullName evidence="1">NodB homology domain-containing protein</fullName>
    </recommendedName>
</protein>
<dbReference type="AlphaFoldDB" id="X1IJQ1"/>
<organism evidence="2">
    <name type="scientific">marine sediment metagenome</name>
    <dbReference type="NCBI Taxonomy" id="412755"/>
    <lineage>
        <taxon>unclassified sequences</taxon>
        <taxon>metagenomes</taxon>
        <taxon>ecological metagenomes</taxon>
    </lineage>
</organism>
<dbReference type="InterPro" id="IPR011330">
    <property type="entry name" value="Glyco_hydro/deAcase_b/a-brl"/>
</dbReference>
<comment type="caution">
    <text evidence="2">The sequence shown here is derived from an EMBL/GenBank/DDBJ whole genome shotgun (WGS) entry which is preliminary data.</text>
</comment>
<dbReference type="Pfam" id="PF01522">
    <property type="entry name" value="Polysacc_deac_1"/>
    <property type="match status" value="1"/>
</dbReference>
<sequence length="210" mass="24836">IKGTFFCTGTVANQHPWAISLIESKGHEIGCHSLNHERISRLSYEECKKIISSNKETIENICQKSEIIGFRAPYLKPPKFLFQVLNDLGFTYDSSISSRKKMKYYPISYGIQEFHPSKLFPYFRFPLSSFFIPLWMMKKKFIVPYFHCWEAIDIKNVLDDLNLFKNSFYRIDRWINTGDSFIKRFRKLIIKALFKKAEFVTLKQLSTNLD</sequence>
<dbReference type="PANTHER" id="PTHR47561">
    <property type="entry name" value="POLYSACCHARIDE DEACETYLASE FAMILY PROTEIN (AFU_ORTHOLOGUE AFUA_6G05030)"/>
    <property type="match status" value="1"/>
</dbReference>
<evidence type="ECO:0000313" key="2">
    <source>
        <dbReference type="EMBL" id="GAH69460.1"/>
    </source>
</evidence>
<proteinExistence type="predicted"/>
<reference evidence="2" key="1">
    <citation type="journal article" date="2014" name="Front. Microbiol.">
        <title>High frequency of phylogenetically diverse reductive dehalogenase-homologous genes in deep subseafloor sedimentary metagenomes.</title>
        <authorList>
            <person name="Kawai M."/>
            <person name="Futagami T."/>
            <person name="Toyoda A."/>
            <person name="Takaki Y."/>
            <person name="Nishi S."/>
            <person name="Hori S."/>
            <person name="Arai W."/>
            <person name="Tsubouchi T."/>
            <person name="Morono Y."/>
            <person name="Uchiyama I."/>
            <person name="Ito T."/>
            <person name="Fujiyama A."/>
            <person name="Inagaki F."/>
            <person name="Takami H."/>
        </authorList>
    </citation>
    <scope>NUCLEOTIDE SEQUENCE</scope>
    <source>
        <strain evidence="2">Expedition CK06-06</strain>
    </source>
</reference>
<dbReference type="Gene3D" id="3.20.20.370">
    <property type="entry name" value="Glycoside hydrolase/deacetylase"/>
    <property type="match status" value="1"/>
</dbReference>
<dbReference type="GO" id="GO:0005975">
    <property type="term" value="P:carbohydrate metabolic process"/>
    <property type="evidence" value="ECO:0007669"/>
    <property type="project" value="InterPro"/>
</dbReference>
<feature type="domain" description="NodB homology" evidence="1">
    <location>
        <begin position="1"/>
        <end position="210"/>
    </location>
</feature>
<accession>X1IJQ1</accession>
<evidence type="ECO:0000259" key="1">
    <source>
        <dbReference type="PROSITE" id="PS51677"/>
    </source>
</evidence>
<dbReference type="EMBL" id="BARU01025695">
    <property type="protein sequence ID" value="GAH69460.1"/>
    <property type="molecule type" value="Genomic_DNA"/>
</dbReference>
<dbReference type="PROSITE" id="PS51677">
    <property type="entry name" value="NODB"/>
    <property type="match status" value="1"/>
</dbReference>
<dbReference type="PANTHER" id="PTHR47561:SF1">
    <property type="entry name" value="POLYSACCHARIDE DEACETYLASE FAMILY PROTEIN (AFU_ORTHOLOGUE AFUA_6G05030)"/>
    <property type="match status" value="1"/>
</dbReference>
<feature type="non-terminal residue" evidence="2">
    <location>
        <position position="1"/>
    </location>
</feature>
<dbReference type="SUPFAM" id="SSF88713">
    <property type="entry name" value="Glycoside hydrolase/deacetylase"/>
    <property type="match status" value="1"/>
</dbReference>